<comment type="similarity">
    <text evidence="1">Belongs to the GMC oxidoreductase family.</text>
</comment>
<dbReference type="Pfam" id="PF05199">
    <property type="entry name" value="GMC_oxred_C"/>
    <property type="match status" value="1"/>
</dbReference>
<dbReference type="GO" id="GO:0050660">
    <property type="term" value="F:flavin adenine dinucleotide binding"/>
    <property type="evidence" value="ECO:0007669"/>
    <property type="project" value="InterPro"/>
</dbReference>
<sequence>MTVPLEEHLRRHVGGVWHPSGTCRMGSAQDRMAVVTPDARLRGLVGLRVCDGSIMPHIPCANTNVPILMIAEKVADTVRREAQ</sequence>
<feature type="domain" description="Glucose-methanol-choline oxidoreductase C-terminal" evidence="2">
    <location>
        <begin position="6"/>
        <end position="71"/>
    </location>
</feature>
<comment type="caution">
    <text evidence="3">The sequence shown here is derived from an EMBL/GenBank/DDBJ whole genome shotgun (WGS) entry which is preliminary data.</text>
</comment>
<evidence type="ECO:0000313" key="6">
    <source>
        <dbReference type="Proteomes" id="UP000278036"/>
    </source>
</evidence>
<dbReference type="OrthoDB" id="9785276at2"/>
<dbReference type="InterPro" id="IPR036188">
    <property type="entry name" value="FAD/NAD-bd_sf"/>
</dbReference>
<evidence type="ECO:0000313" key="4">
    <source>
        <dbReference type="EMBL" id="RMI15590.1"/>
    </source>
</evidence>
<dbReference type="AlphaFoldDB" id="A0A3A9JPS8"/>
<dbReference type="PANTHER" id="PTHR11552:SF147">
    <property type="entry name" value="CHOLINE DEHYDROGENASE, MITOCHONDRIAL"/>
    <property type="match status" value="1"/>
</dbReference>
<evidence type="ECO:0000256" key="1">
    <source>
        <dbReference type="ARBA" id="ARBA00010790"/>
    </source>
</evidence>
<dbReference type="GO" id="GO:0016614">
    <property type="term" value="F:oxidoreductase activity, acting on CH-OH group of donors"/>
    <property type="evidence" value="ECO:0007669"/>
    <property type="project" value="InterPro"/>
</dbReference>
<organism evidence="3 6">
    <name type="scientific">Teichococcus wenyumeiae</name>
    <dbReference type="NCBI Taxonomy" id="2478470"/>
    <lineage>
        <taxon>Bacteria</taxon>
        <taxon>Pseudomonadati</taxon>
        <taxon>Pseudomonadota</taxon>
        <taxon>Alphaproteobacteria</taxon>
        <taxon>Acetobacterales</taxon>
        <taxon>Roseomonadaceae</taxon>
        <taxon>Roseomonas</taxon>
    </lineage>
</organism>
<dbReference type="InterPro" id="IPR012132">
    <property type="entry name" value="GMC_OxRdtase"/>
</dbReference>
<dbReference type="PANTHER" id="PTHR11552">
    <property type="entry name" value="GLUCOSE-METHANOL-CHOLINE GMC OXIDOREDUCTASE"/>
    <property type="match status" value="1"/>
</dbReference>
<dbReference type="SUPFAM" id="SSF51905">
    <property type="entry name" value="FAD/NAD(P)-binding domain"/>
    <property type="match status" value="1"/>
</dbReference>
<dbReference type="Gene3D" id="3.50.50.60">
    <property type="entry name" value="FAD/NAD(P)-binding domain"/>
    <property type="match status" value="1"/>
</dbReference>
<proteinExistence type="inferred from homology"/>
<evidence type="ECO:0000313" key="5">
    <source>
        <dbReference type="Proteomes" id="UP000274097"/>
    </source>
</evidence>
<name>A0A3A9JPS8_9PROT</name>
<evidence type="ECO:0000313" key="3">
    <source>
        <dbReference type="EMBL" id="RKK02668.1"/>
    </source>
</evidence>
<evidence type="ECO:0000259" key="2">
    <source>
        <dbReference type="Pfam" id="PF05199"/>
    </source>
</evidence>
<reference evidence="3 6" key="1">
    <citation type="submission" date="2018-09" db="EMBL/GenBank/DDBJ databases">
        <title>Roseomonas sp. nov., isolated from feces of Tibetan antelopes in the Qinghai-Tibet plateau, China.</title>
        <authorList>
            <person name="Tian Z."/>
        </authorList>
    </citation>
    <scope>NUCLEOTIDE SEQUENCE [LARGE SCALE GENOMIC DNA]</scope>
    <source>
        <strain evidence="4 5">Z23</strain>
        <strain evidence="3 6">Z24</strain>
    </source>
</reference>
<dbReference type="EMBL" id="RAQU01000135">
    <property type="protein sequence ID" value="RKK02668.1"/>
    <property type="molecule type" value="Genomic_DNA"/>
</dbReference>
<dbReference type="InterPro" id="IPR007867">
    <property type="entry name" value="GMC_OxRtase_C"/>
</dbReference>
<dbReference type="EMBL" id="RFLX01000049">
    <property type="protein sequence ID" value="RMI15590.1"/>
    <property type="molecule type" value="Genomic_DNA"/>
</dbReference>
<dbReference type="Proteomes" id="UP000278036">
    <property type="component" value="Unassembled WGS sequence"/>
</dbReference>
<protein>
    <recommendedName>
        <fullName evidence="2">Glucose-methanol-choline oxidoreductase C-terminal domain-containing protein</fullName>
    </recommendedName>
</protein>
<dbReference type="InParanoid" id="A0A3A9JPS8"/>
<accession>A0A3A9JPS8</accession>
<dbReference type="Gene3D" id="3.30.410.40">
    <property type="match status" value="1"/>
</dbReference>
<dbReference type="Proteomes" id="UP000274097">
    <property type="component" value="Unassembled WGS sequence"/>
</dbReference>
<keyword evidence="5" id="KW-1185">Reference proteome</keyword>
<gene>
    <name evidence="3" type="ORF">D6Z83_18595</name>
    <name evidence="4" type="ORF">EBE87_25120</name>
</gene>